<organism evidence="2 3">
    <name type="scientific">Candidatus Defluviibacterium haderslevense</name>
    <dbReference type="NCBI Taxonomy" id="2981993"/>
    <lineage>
        <taxon>Bacteria</taxon>
        <taxon>Pseudomonadati</taxon>
        <taxon>Bacteroidota</taxon>
        <taxon>Saprospiria</taxon>
        <taxon>Saprospirales</taxon>
        <taxon>Saprospiraceae</taxon>
        <taxon>Candidatus Defluviibacterium</taxon>
    </lineage>
</organism>
<dbReference type="AlphaFoldDB" id="A0A9D7S652"/>
<reference evidence="2 3" key="1">
    <citation type="submission" date="2020-10" db="EMBL/GenBank/DDBJ databases">
        <title>Connecting structure to function with the recovery of over 1000 high-quality activated sludge metagenome-assembled genomes encoding full-length rRNA genes using long-read sequencing.</title>
        <authorList>
            <person name="Singleton C.M."/>
            <person name="Petriglieri F."/>
            <person name="Kristensen J.M."/>
            <person name="Kirkegaard R.H."/>
            <person name="Michaelsen T.Y."/>
            <person name="Andersen M.H."/>
            <person name="Karst S.M."/>
            <person name="Dueholm M.S."/>
            <person name="Nielsen P.H."/>
            <person name="Albertsen M."/>
        </authorList>
    </citation>
    <scope>NUCLEOTIDE SEQUENCE [LARGE SCALE GENOMIC DNA]</scope>
    <source>
        <strain evidence="2">Ribe_18-Q3-R11-54_BAT3C.373</strain>
    </source>
</reference>
<proteinExistence type="predicted"/>
<dbReference type="GO" id="GO:0006313">
    <property type="term" value="P:DNA transposition"/>
    <property type="evidence" value="ECO:0007669"/>
    <property type="project" value="InterPro"/>
</dbReference>
<name>A0A9D7S652_9BACT</name>
<evidence type="ECO:0000313" key="2">
    <source>
        <dbReference type="EMBL" id="MBK9716388.1"/>
    </source>
</evidence>
<dbReference type="Proteomes" id="UP000808349">
    <property type="component" value="Unassembled WGS sequence"/>
</dbReference>
<dbReference type="PANTHER" id="PTHR33258">
    <property type="entry name" value="TRANSPOSASE INSL FOR INSERTION SEQUENCE ELEMENT IS186A-RELATED"/>
    <property type="match status" value="1"/>
</dbReference>
<sequence length="174" mass="20731">MYIFFVTRLKSNADFEILESFLTNGKQEHILSDEDIKLTGFYTLQNHPKKLRIVKVYDDKNNITLILLTNHFSWTAQTVSELYKARLAVEVFFKYLKQLFRVKSFIGTSENAVKIQKWCSMIAILLLNYLKSRANHKWHLSNLISFLRLNLFVKIDQWFWLNNPILKKIFSSNY</sequence>
<dbReference type="GO" id="GO:0003677">
    <property type="term" value="F:DNA binding"/>
    <property type="evidence" value="ECO:0007669"/>
    <property type="project" value="InterPro"/>
</dbReference>
<dbReference type="InterPro" id="IPR002559">
    <property type="entry name" value="Transposase_11"/>
</dbReference>
<comment type="caution">
    <text evidence="2">The sequence shown here is derived from an EMBL/GenBank/DDBJ whole genome shotgun (WGS) entry which is preliminary data.</text>
</comment>
<dbReference type="EMBL" id="JADKFW010000004">
    <property type="protein sequence ID" value="MBK9716388.1"/>
    <property type="molecule type" value="Genomic_DNA"/>
</dbReference>
<evidence type="ECO:0000313" key="3">
    <source>
        <dbReference type="Proteomes" id="UP000808349"/>
    </source>
</evidence>
<dbReference type="Pfam" id="PF01609">
    <property type="entry name" value="DDE_Tnp_1"/>
    <property type="match status" value="1"/>
</dbReference>
<dbReference type="InterPro" id="IPR012337">
    <property type="entry name" value="RNaseH-like_sf"/>
</dbReference>
<dbReference type="GO" id="GO:0004803">
    <property type="term" value="F:transposase activity"/>
    <property type="evidence" value="ECO:0007669"/>
    <property type="project" value="InterPro"/>
</dbReference>
<evidence type="ECO:0000259" key="1">
    <source>
        <dbReference type="Pfam" id="PF01609"/>
    </source>
</evidence>
<dbReference type="PANTHER" id="PTHR33258:SF1">
    <property type="entry name" value="TRANSPOSASE INSL FOR INSERTION SEQUENCE ELEMENT IS186A-RELATED"/>
    <property type="match status" value="1"/>
</dbReference>
<gene>
    <name evidence="2" type="ORF">IPO85_02480</name>
</gene>
<protein>
    <submittedName>
        <fullName evidence="2">Transposase</fullName>
    </submittedName>
</protein>
<dbReference type="SUPFAM" id="SSF53098">
    <property type="entry name" value="Ribonuclease H-like"/>
    <property type="match status" value="1"/>
</dbReference>
<feature type="domain" description="Transposase IS4-like" evidence="1">
    <location>
        <begin position="3"/>
        <end position="126"/>
    </location>
</feature>
<accession>A0A9D7S652</accession>